<comment type="cofactor">
    <cofactor evidence="1 9">
        <name>[4Fe-4S] cluster</name>
        <dbReference type="ChEBI" id="CHEBI:49883"/>
    </cofactor>
</comment>
<dbReference type="GO" id="GO:1901299">
    <property type="term" value="P:negative regulation of hydrogen peroxide-mediated programmed cell death"/>
    <property type="evidence" value="ECO:0007669"/>
    <property type="project" value="EnsemblFungi"/>
</dbReference>
<keyword evidence="5 9" id="KW-0479">Metal-binding</keyword>
<dbReference type="AlphaFoldDB" id="A0A1E4SRL4"/>
<feature type="region of interest" description="Disordered" evidence="10">
    <location>
        <begin position="143"/>
        <end position="189"/>
    </location>
</feature>
<comment type="domain">
    <text evidence="9">The twin Cx2C motifs are involved in the recognition by the mitochondrial MIA40-ERV1 disulfide relay system. The formation of 2 disulfide bonds in the Cx2C motifs through dithiol/disulfide exchange reactions effectively traps the protein in the mitochondrial intermembrane space.</text>
</comment>
<accession>A0A1E4SRL4</accession>
<feature type="binding site" evidence="9">
    <location>
        <position position="301"/>
    </location>
    <ligand>
        <name>[4Fe-4S] cluster</name>
        <dbReference type="ChEBI" id="CHEBI:49883"/>
    </ligand>
</feature>
<keyword evidence="4 9" id="KW-0963">Cytoplasm</keyword>
<evidence type="ECO:0000256" key="6">
    <source>
        <dbReference type="ARBA" id="ARBA00023004"/>
    </source>
</evidence>
<feature type="domain" description="Fe-S cluster assembly protein Dre2 N-terminal" evidence="12">
    <location>
        <begin position="2"/>
        <end position="120"/>
    </location>
</feature>
<dbReference type="InterPro" id="IPR007785">
    <property type="entry name" value="Anamorsin"/>
</dbReference>
<dbReference type="HAMAP" id="MF_03115">
    <property type="entry name" value="Anamorsin"/>
    <property type="match status" value="1"/>
</dbReference>
<dbReference type="InterPro" id="IPR031838">
    <property type="entry name" value="Dre2_N"/>
</dbReference>
<gene>
    <name evidence="13" type="ORF">CANTADRAFT_24795</name>
</gene>
<evidence type="ECO:0000256" key="7">
    <source>
        <dbReference type="ARBA" id="ARBA00023014"/>
    </source>
</evidence>
<keyword evidence="14" id="KW-1185">Reference proteome</keyword>
<evidence type="ECO:0000256" key="10">
    <source>
        <dbReference type="SAM" id="MobiDB-lite"/>
    </source>
</evidence>
<feature type="short sequence motif" description="Cx2C motif 2" evidence="9">
    <location>
        <begin position="309"/>
        <end position="312"/>
    </location>
</feature>
<feature type="domain" description="Anamorsin C-terminal" evidence="11">
    <location>
        <begin position="212"/>
        <end position="328"/>
    </location>
</feature>
<feature type="region of interest" description="Fe-S binding site B" evidence="9">
    <location>
        <begin position="298"/>
        <end position="312"/>
    </location>
</feature>
<name>A0A1E4SRL4_9ASCO</name>
<feature type="binding site" evidence="9">
    <location>
        <position position="217"/>
    </location>
    <ligand>
        <name>[2Fe-2S] cluster</name>
        <dbReference type="ChEBI" id="CHEBI:190135"/>
    </ligand>
</feature>
<dbReference type="Proteomes" id="UP000094285">
    <property type="component" value="Unassembled WGS sequence"/>
</dbReference>
<dbReference type="PANTHER" id="PTHR13273:SF14">
    <property type="entry name" value="ANAMORSIN"/>
    <property type="match status" value="1"/>
</dbReference>
<evidence type="ECO:0000259" key="11">
    <source>
        <dbReference type="Pfam" id="PF05093"/>
    </source>
</evidence>
<keyword evidence="6 9" id="KW-0408">Iron</keyword>
<dbReference type="GO" id="GO:0045019">
    <property type="term" value="P:negative regulation of nitric oxide biosynthetic process"/>
    <property type="evidence" value="ECO:0007669"/>
    <property type="project" value="EnsemblFungi"/>
</dbReference>
<dbReference type="Pfam" id="PF05093">
    <property type="entry name" value="CIAPIN1"/>
    <property type="match status" value="1"/>
</dbReference>
<feature type="binding site" evidence="9">
    <location>
        <position position="229"/>
    </location>
    <ligand>
        <name>[2Fe-2S] cluster</name>
        <dbReference type="ChEBI" id="CHEBI:190135"/>
    </ligand>
</feature>
<feature type="binding site" evidence="9">
    <location>
        <position position="298"/>
    </location>
    <ligand>
        <name>[4Fe-4S] cluster</name>
        <dbReference type="ChEBI" id="CHEBI:49883"/>
    </ligand>
</feature>
<feature type="binding site" evidence="9">
    <location>
        <position position="234"/>
    </location>
    <ligand>
        <name>[2Fe-2S] cluster</name>
        <dbReference type="ChEBI" id="CHEBI:190135"/>
    </ligand>
</feature>
<dbReference type="GO" id="GO:0051537">
    <property type="term" value="F:2 iron, 2 sulfur cluster binding"/>
    <property type="evidence" value="ECO:0007669"/>
    <property type="project" value="UniProtKB-UniRule"/>
</dbReference>
<dbReference type="GO" id="GO:0009055">
    <property type="term" value="F:electron transfer activity"/>
    <property type="evidence" value="ECO:0007669"/>
    <property type="project" value="UniProtKB-UniRule"/>
</dbReference>
<dbReference type="InterPro" id="IPR046408">
    <property type="entry name" value="CIAPIN1"/>
</dbReference>
<feature type="binding site" evidence="9">
    <location>
        <position position="232"/>
    </location>
    <ligand>
        <name>[2Fe-2S] cluster</name>
        <dbReference type="ChEBI" id="CHEBI:190135"/>
    </ligand>
</feature>
<dbReference type="GO" id="GO:0051539">
    <property type="term" value="F:4 iron, 4 sulfur cluster binding"/>
    <property type="evidence" value="ECO:0007669"/>
    <property type="project" value="UniProtKB-KW"/>
</dbReference>
<dbReference type="OrthoDB" id="311633at2759"/>
<dbReference type="RefSeq" id="XP_020067275.1">
    <property type="nucleotide sequence ID" value="XM_020207225.1"/>
</dbReference>
<dbReference type="GO" id="GO:0097361">
    <property type="term" value="C:cytosolic [4Fe-4S] assembly targeting complex"/>
    <property type="evidence" value="ECO:0007669"/>
    <property type="project" value="EnsemblFungi"/>
</dbReference>
<evidence type="ECO:0000259" key="12">
    <source>
        <dbReference type="Pfam" id="PF16803"/>
    </source>
</evidence>
<protein>
    <submittedName>
        <fullName evidence="13">Fe-S cluster assembly protein DRE2</fullName>
    </submittedName>
</protein>
<keyword evidence="8 9" id="KW-0496">Mitochondrion</keyword>
<comment type="domain">
    <text evidence="9">The C-terminal domain binds 2 Fe-S clusters but is otherwise mostly in an intrinsically disordered conformation.</text>
</comment>
<keyword evidence="3 9" id="KW-0004">4Fe-4S</keyword>
<evidence type="ECO:0000256" key="1">
    <source>
        <dbReference type="ARBA" id="ARBA00001966"/>
    </source>
</evidence>
<dbReference type="EMBL" id="KV453909">
    <property type="protein sequence ID" value="ODV82153.1"/>
    <property type="molecule type" value="Genomic_DNA"/>
</dbReference>
<dbReference type="Pfam" id="PF16803">
    <property type="entry name" value="DRE2_N"/>
    <property type="match status" value="1"/>
</dbReference>
<evidence type="ECO:0000256" key="5">
    <source>
        <dbReference type="ARBA" id="ARBA00022723"/>
    </source>
</evidence>
<feature type="compositionally biased region" description="Acidic residues" evidence="10">
    <location>
        <begin position="176"/>
        <end position="189"/>
    </location>
</feature>
<proteinExistence type="inferred from homology"/>
<dbReference type="GO" id="GO:0034599">
    <property type="term" value="P:cellular response to oxidative stress"/>
    <property type="evidence" value="ECO:0007669"/>
    <property type="project" value="EnsemblFungi"/>
</dbReference>
<evidence type="ECO:0000256" key="4">
    <source>
        <dbReference type="ARBA" id="ARBA00022490"/>
    </source>
</evidence>
<feature type="short sequence motif" description="Cx2C motif 1" evidence="9">
    <location>
        <begin position="298"/>
        <end position="301"/>
    </location>
</feature>
<organism evidence="13 14">
    <name type="scientific">Suhomyces tanzawaensis NRRL Y-17324</name>
    <dbReference type="NCBI Taxonomy" id="984487"/>
    <lineage>
        <taxon>Eukaryota</taxon>
        <taxon>Fungi</taxon>
        <taxon>Dikarya</taxon>
        <taxon>Ascomycota</taxon>
        <taxon>Saccharomycotina</taxon>
        <taxon>Pichiomycetes</taxon>
        <taxon>Debaryomycetaceae</taxon>
        <taxon>Suhomyces</taxon>
    </lineage>
</organism>
<dbReference type="GO" id="GO:0016226">
    <property type="term" value="P:iron-sulfur cluster assembly"/>
    <property type="evidence" value="ECO:0007669"/>
    <property type="project" value="UniProtKB-UniRule"/>
</dbReference>
<feature type="binding site" evidence="9">
    <location>
        <position position="309"/>
    </location>
    <ligand>
        <name>[4Fe-4S] cluster</name>
        <dbReference type="ChEBI" id="CHEBI:49883"/>
    </ligand>
</feature>
<evidence type="ECO:0000313" key="13">
    <source>
        <dbReference type="EMBL" id="ODV82153.1"/>
    </source>
</evidence>
<reference evidence="14" key="1">
    <citation type="submission" date="2016-05" db="EMBL/GenBank/DDBJ databases">
        <title>Comparative genomics of biotechnologically important yeasts.</title>
        <authorList>
            <consortium name="DOE Joint Genome Institute"/>
            <person name="Riley R."/>
            <person name="Haridas S."/>
            <person name="Wolfe K.H."/>
            <person name="Lopes M.R."/>
            <person name="Hittinger C.T."/>
            <person name="Goker M."/>
            <person name="Salamov A."/>
            <person name="Wisecaver J."/>
            <person name="Long T.M."/>
            <person name="Aerts A.L."/>
            <person name="Barry K."/>
            <person name="Choi C."/>
            <person name="Clum A."/>
            <person name="Coughlan A.Y."/>
            <person name="Deshpande S."/>
            <person name="Douglass A.P."/>
            <person name="Hanson S.J."/>
            <person name="Klenk H.-P."/>
            <person name="Labutti K."/>
            <person name="Lapidus A."/>
            <person name="Lindquist E."/>
            <person name="Lipzen A."/>
            <person name="Meier-Kolthoff J.P."/>
            <person name="Ohm R.A."/>
            <person name="Otillar R.P."/>
            <person name="Pangilinan J."/>
            <person name="Peng Y."/>
            <person name="Rokas A."/>
            <person name="Rosa C.A."/>
            <person name="Scheuner C."/>
            <person name="Sibirny A.A."/>
            <person name="Slot J.C."/>
            <person name="Stielow J.B."/>
            <person name="Sun H."/>
            <person name="Kurtzman C.P."/>
            <person name="Blackwell M."/>
            <person name="Grigoriev I.V."/>
            <person name="Jeffries T.W."/>
        </authorList>
    </citation>
    <scope>NUCLEOTIDE SEQUENCE [LARGE SCALE GENOMIC DNA]</scope>
    <source>
        <strain evidence="14">NRRL Y-17324</strain>
    </source>
</reference>
<evidence type="ECO:0000256" key="2">
    <source>
        <dbReference type="ARBA" id="ARBA00008169"/>
    </source>
</evidence>
<evidence type="ECO:0000256" key="9">
    <source>
        <dbReference type="HAMAP-Rule" id="MF_03115"/>
    </source>
</evidence>
<comment type="cofactor">
    <cofactor evidence="9">
        <name>[2Fe-2S] cluster</name>
        <dbReference type="ChEBI" id="CHEBI:190135"/>
    </cofactor>
</comment>
<evidence type="ECO:0000313" key="14">
    <source>
        <dbReference type="Proteomes" id="UP000094285"/>
    </source>
</evidence>
<comment type="subcellular location">
    <subcellularLocation>
        <location evidence="9">Cytoplasm</location>
    </subcellularLocation>
    <subcellularLocation>
        <location evidence="9">Mitochondrion intermembrane space</location>
    </subcellularLocation>
</comment>
<dbReference type="Gene3D" id="3.40.50.11000">
    <property type="entry name" value="Fe-S cluster assembly protein Dre2, N-terminal domain"/>
    <property type="match status" value="1"/>
</dbReference>
<comment type="caution">
    <text evidence="9">Lacks conserved residue(s) required for the propagation of feature annotation.</text>
</comment>
<keyword evidence="9" id="KW-0001">2Fe-2S</keyword>
<dbReference type="GO" id="GO:0005758">
    <property type="term" value="C:mitochondrial intermembrane space"/>
    <property type="evidence" value="ECO:0007669"/>
    <property type="project" value="UniProtKB-SubCell"/>
</dbReference>
<dbReference type="STRING" id="984487.A0A1E4SRL4"/>
<keyword evidence="7 9" id="KW-0411">Iron-sulfur</keyword>
<sequence>MRVLLLLHPTVVTEPETVENVKKSLSTDGAVIDQQIIDRVTKGAVELDKNAYNKVVYINPNQDKTIPVLMMKLIYDTLTDDGQCSGDLPSDQNLDALMTGFVVDENKAWIKPKPVETVVLKKKSGPASGLKKLPTFKKLVSSPVGLTDTSAPNTDDEGDLSMKRKLEQTKLSYFSESEEEDDDDNENEYETYNPKIINENDLIKDSDPSNLIVPRPCELPNGKKRRKACKDCTCGLKEIEEKEEANQRLLQDSIMGQTVQSATLEAIKIEERLKQKVQFRDEELAEIDFTVEGKTGGCGSCALGDAFRCDGCPYLGLPPFKPGEVITIDSLGEDF</sequence>
<evidence type="ECO:0000256" key="3">
    <source>
        <dbReference type="ARBA" id="ARBA00022485"/>
    </source>
</evidence>
<evidence type="ECO:0000256" key="8">
    <source>
        <dbReference type="ARBA" id="ARBA00023128"/>
    </source>
</evidence>
<dbReference type="PANTHER" id="PTHR13273">
    <property type="entry name" value="ANAMORSIN"/>
    <property type="match status" value="1"/>
</dbReference>
<dbReference type="GO" id="GO:0046872">
    <property type="term" value="F:metal ion binding"/>
    <property type="evidence" value="ECO:0007669"/>
    <property type="project" value="UniProtKB-KW"/>
</dbReference>
<comment type="similarity">
    <text evidence="2 9">Belongs to the anamorsin family.</text>
</comment>
<comment type="domain">
    <text evidence="9">The N-terminal domain has structural similarity with S-adenosyl-L-methionine-dependent methyltransferases, but does not bind S-adenosyl-L-methionine. It is required for correct assembly of the 2 Fe-S clusters.</text>
</comment>
<dbReference type="GeneID" id="30981362"/>
<feature type="binding site" evidence="9">
    <location>
        <position position="312"/>
    </location>
    <ligand>
        <name>[4Fe-4S] cluster</name>
        <dbReference type="ChEBI" id="CHEBI:49883"/>
    </ligand>
</feature>
<dbReference type="GO" id="GO:0005829">
    <property type="term" value="C:cytosol"/>
    <property type="evidence" value="ECO:0007669"/>
    <property type="project" value="EnsemblFungi"/>
</dbReference>